<accession>A0AA35YEY1</accession>
<evidence type="ECO:0000256" key="1">
    <source>
        <dbReference type="SAM" id="MobiDB-lite"/>
    </source>
</evidence>
<keyword evidence="3" id="KW-1185">Reference proteome</keyword>
<feature type="compositionally biased region" description="Acidic residues" evidence="1">
    <location>
        <begin position="109"/>
        <end position="125"/>
    </location>
</feature>
<reference evidence="2" key="1">
    <citation type="submission" date="2023-04" db="EMBL/GenBank/DDBJ databases">
        <authorList>
            <person name="Vijverberg K."/>
            <person name="Xiong W."/>
            <person name="Schranz E."/>
        </authorList>
    </citation>
    <scope>NUCLEOTIDE SEQUENCE</scope>
</reference>
<gene>
    <name evidence="2" type="ORF">LSALG_LOCUS12420</name>
</gene>
<evidence type="ECO:0000313" key="2">
    <source>
        <dbReference type="EMBL" id="CAI9272178.1"/>
    </source>
</evidence>
<feature type="compositionally biased region" description="Basic and acidic residues" evidence="1">
    <location>
        <begin position="98"/>
        <end position="108"/>
    </location>
</feature>
<dbReference type="AlphaFoldDB" id="A0AA35YEY1"/>
<sequence length="145" mass="16455">MFKTEKVNLEKIRTGLQQDHVLFKSSLTPQITKLQDDLAMESKVMDALDINTENVKVLDLKLQQSEKQGVSPQSSDPKQRGEGGSNVEPPKVPIKPIIKKEPKGKENLIEDEPIIDDNEDEEPDEAELKRRKARDAELNETQRIV</sequence>
<evidence type="ECO:0000313" key="3">
    <source>
        <dbReference type="Proteomes" id="UP001177003"/>
    </source>
</evidence>
<dbReference type="EMBL" id="OX465078">
    <property type="protein sequence ID" value="CAI9272178.1"/>
    <property type="molecule type" value="Genomic_DNA"/>
</dbReference>
<dbReference type="Proteomes" id="UP001177003">
    <property type="component" value="Chromosome 2"/>
</dbReference>
<proteinExistence type="predicted"/>
<feature type="compositionally biased region" description="Polar residues" evidence="1">
    <location>
        <begin position="63"/>
        <end position="76"/>
    </location>
</feature>
<feature type="region of interest" description="Disordered" evidence="1">
    <location>
        <begin position="63"/>
        <end position="145"/>
    </location>
</feature>
<organism evidence="2 3">
    <name type="scientific">Lactuca saligna</name>
    <name type="common">Willowleaf lettuce</name>
    <dbReference type="NCBI Taxonomy" id="75948"/>
    <lineage>
        <taxon>Eukaryota</taxon>
        <taxon>Viridiplantae</taxon>
        <taxon>Streptophyta</taxon>
        <taxon>Embryophyta</taxon>
        <taxon>Tracheophyta</taxon>
        <taxon>Spermatophyta</taxon>
        <taxon>Magnoliopsida</taxon>
        <taxon>eudicotyledons</taxon>
        <taxon>Gunneridae</taxon>
        <taxon>Pentapetalae</taxon>
        <taxon>asterids</taxon>
        <taxon>campanulids</taxon>
        <taxon>Asterales</taxon>
        <taxon>Asteraceae</taxon>
        <taxon>Cichorioideae</taxon>
        <taxon>Cichorieae</taxon>
        <taxon>Lactucinae</taxon>
        <taxon>Lactuca</taxon>
    </lineage>
</organism>
<protein>
    <submittedName>
        <fullName evidence="2">Uncharacterized protein</fullName>
    </submittedName>
</protein>
<name>A0AA35YEY1_LACSI</name>